<dbReference type="RefSeq" id="WP_330381392.1">
    <property type="nucleotide sequence ID" value="NZ_CVRQ01000001.1"/>
</dbReference>
<feature type="region of interest" description="Disordered" evidence="1">
    <location>
        <begin position="34"/>
        <end position="56"/>
    </location>
</feature>
<organism evidence="2 3">
    <name type="scientific">Agathobacter rectalis</name>
    <dbReference type="NCBI Taxonomy" id="39491"/>
    <lineage>
        <taxon>Bacteria</taxon>
        <taxon>Bacillati</taxon>
        <taxon>Bacillota</taxon>
        <taxon>Clostridia</taxon>
        <taxon>Lachnospirales</taxon>
        <taxon>Lachnospiraceae</taxon>
        <taxon>Agathobacter</taxon>
    </lineage>
</organism>
<feature type="compositionally biased region" description="Basic residues" evidence="1">
    <location>
        <begin position="34"/>
        <end position="51"/>
    </location>
</feature>
<accession>A0A0M6WAV6</accession>
<dbReference type="AlphaFoldDB" id="A0A0M6WAV6"/>
<name>A0A0M6WAV6_9FIRM</name>
<evidence type="ECO:0008006" key="4">
    <source>
        <dbReference type="Google" id="ProtNLM"/>
    </source>
</evidence>
<sequence length="151" mass="17115">MSRQTIAVSVKASKLTARTLAYVVAAVGRKIAKEHRKAQTPRGKQSVRKLMGHGGDTNAIEVDTPKLFDKVARKWGVDYAIRRVGEEKYLLLFKARQADAITGCFAEYSRLELKRAKSRQTPIREQLRQAEEQVKKQPQRELTKEAAHGDR</sequence>
<evidence type="ECO:0000313" key="3">
    <source>
        <dbReference type="Proteomes" id="UP000049472"/>
    </source>
</evidence>
<gene>
    <name evidence="2" type="ORF">T1815_03011</name>
</gene>
<dbReference type="Pfam" id="PF12687">
    <property type="entry name" value="DUF3801"/>
    <property type="match status" value="1"/>
</dbReference>
<dbReference type="InterPro" id="IPR024234">
    <property type="entry name" value="DUF3801"/>
</dbReference>
<evidence type="ECO:0000256" key="1">
    <source>
        <dbReference type="SAM" id="MobiDB-lite"/>
    </source>
</evidence>
<dbReference type="Proteomes" id="UP000049472">
    <property type="component" value="Unassembled WGS sequence"/>
</dbReference>
<proteinExistence type="predicted"/>
<feature type="compositionally biased region" description="Basic and acidic residues" evidence="1">
    <location>
        <begin position="125"/>
        <end position="151"/>
    </location>
</feature>
<reference evidence="3" key="1">
    <citation type="submission" date="2015-05" db="EMBL/GenBank/DDBJ databases">
        <authorList>
            <consortium name="Pathogen Informatics"/>
        </authorList>
    </citation>
    <scope>NUCLEOTIDE SEQUENCE [LARGE SCALE GENOMIC DNA]</scope>
    <source>
        <strain evidence="3">T1-815</strain>
    </source>
</reference>
<keyword evidence="3" id="KW-1185">Reference proteome</keyword>
<dbReference type="EMBL" id="CVRQ01000001">
    <property type="protein sequence ID" value="CRL32161.1"/>
    <property type="molecule type" value="Genomic_DNA"/>
</dbReference>
<protein>
    <recommendedName>
        <fullName evidence="4">PcfB family protein</fullName>
    </recommendedName>
</protein>
<evidence type="ECO:0000313" key="2">
    <source>
        <dbReference type="EMBL" id="CRL32161.1"/>
    </source>
</evidence>
<feature type="region of interest" description="Disordered" evidence="1">
    <location>
        <begin position="118"/>
        <end position="151"/>
    </location>
</feature>